<dbReference type="InterPro" id="IPR002048">
    <property type="entry name" value="EF_hand_dom"/>
</dbReference>
<dbReference type="SMART" id="SM00320">
    <property type="entry name" value="WD40"/>
    <property type="match status" value="10"/>
</dbReference>
<dbReference type="InterPro" id="IPR023214">
    <property type="entry name" value="HAD_sf"/>
</dbReference>
<dbReference type="PROSITE" id="PS00018">
    <property type="entry name" value="EF_HAND_1"/>
    <property type="match status" value="1"/>
</dbReference>
<dbReference type="PROSITE" id="PS50222">
    <property type="entry name" value="EF_HAND_2"/>
    <property type="match status" value="1"/>
</dbReference>
<dbReference type="InterPro" id="IPR023198">
    <property type="entry name" value="PGP-like_dom2"/>
</dbReference>
<dbReference type="SUPFAM" id="SSF50978">
    <property type="entry name" value="WD40 repeat-like"/>
    <property type="match status" value="2"/>
</dbReference>
<feature type="region of interest" description="Disordered" evidence="5">
    <location>
        <begin position="1696"/>
        <end position="1715"/>
    </location>
</feature>
<dbReference type="InterPro" id="IPR036412">
    <property type="entry name" value="HAD-like_sf"/>
</dbReference>
<feature type="repeat" description="WD" evidence="4">
    <location>
        <begin position="1357"/>
        <end position="1398"/>
    </location>
</feature>
<dbReference type="PANTHER" id="PTHR44324">
    <property type="entry name" value="WD40 REPEAT DOMAIN 95"/>
    <property type="match status" value="1"/>
</dbReference>
<feature type="compositionally biased region" description="Basic and acidic residues" evidence="5">
    <location>
        <begin position="831"/>
        <end position="844"/>
    </location>
</feature>
<dbReference type="CDD" id="cd00200">
    <property type="entry name" value="WD40"/>
    <property type="match status" value="1"/>
</dbReference>
<evidence type="ECO:0000256" key="1">
    <source>
        <dbReference type="ARBA" id="ARBA00022574"/>
    </source>
</evidence>
<dbReference type="Gene3D" id="3.40.50.1000">
    <property type="entry name" value="HAD superfamily/HAD-like"/>
    <property type="match status" value="1"/>
</dbReference>
<feature type="region of interest" description="Disordered" evidence="5">
    <location>
        <begin position="907"/>
        <end position="938"/>
    </location>
</feature>
<accession>A0ABQ9YGT6</accession>
<dbReference type="Proteomes" id="UP001281761">
    <property type="component" value="Unassembled WGS sequence"/>
</dbReference>
<dbReference type="InterPro" id="IPR001680">
    <property type="entry name" value="WD40_rpt"/>
</dbReference>
<dbReference type="PROSITE" id="PS50294">
    <property type="entry name" value="WD_REPEATS_REGION"/>
    <property type="match status" value="3"/>
</dbReference>
<evidence type="ECO:0000256" key="5">
    <source>
        <dbReference type="SAM" id="MobiDB-lite"/>
    </source>
</evidence>
<feature type="region of interest" description="Disordered" evidence="5">
    <location>
        <begin position="793"/>
        <end position="857"/>
    </location>
</feature>
<dbReference type="InterPro" id="IPR018247">
    <property type="entry name" value="EF_Hand_1_Ca_BS"/>
</dbReference>
<feature type="compositionally biased region" description="Polar residues" evidence="5">
    <location>
        <begin position="1053"/>
        <end position="1077"/>
    </location>
</feature>
<feature type="region of interest" description="Disordered" evidence="5">
    <location>
        <begin position="1053"/>
        <end position="1091"/>
    </location>
</feature>
<dbReference type="InterPro" id="IPR015943">
    <property type="entry name" value="WD40/YVTN_repeat-like_dom_sf"/>
</dbReference>
<evidence type="ECO:0000313" key="7">
    <source>
        <dbReference type="EMBL" id="KAK2962870.1"/>
    </source>
</evidence>
<dbReference type="SUPFAM" id="SSF56784">
    <property type="entry name" value="HAD-like"/>
    <property type="match status" value="1"/>
</dbReference>
<keyword evidence="2" id="KW-0677">Repeat</keyword>
<proteinExistence type="predicted"/>
<dbReference type="SFLD" id="SFLDG01129">
    <property type="entry name" value="C1.5:_HAD__Beta-PGM__Phosphata"/>
    <property type="match status" value="1"/>
</dbReference>
<evidence type="ECO:0000256" key="4">
    <source>
        <dbReference type="PROSITE-ProRule" id="PRU00221"/>
    </source>
</evidence>
<gene>
    <name evidence="7" type="ORF">BLNAU_2305</name>
</gene>
<feature type="domain" description="EF-hand" evidence="6">
    <location>
        <begin position="242"/>
        <end position="277"/>
    </location>
</feature>
<dbReference type="PROSITE" id="PS50082">
    <property type="entry name" value="WD_REPEATS_2"/>
    <property type="match status" value="3"/>
</dbReference>
<feature type="compositionally biased region" description="Polar residues" evidence="5">
    <location>
        <begin position="907"/>
        <end position="929"/>
    </location>
</feature>
<dbReference type="InterPro" id="IPR041492">
    <property type="entry name" value="HAD_2"/>
</dbReference>
<dbReference type="Pfam" id="PF00400">
    <property type="entry name" value="WD40"/>
    <property type="match status" value="2"/>
</dbReference>
<dbReference type="Gene3D" id="1.10.150.240">
    <property type="entry name" value="Putative phosphatase, domain 2"/>
    <property type="match status" value="1"/>
</dbReference>
<dbReference type="Gene3D" id="2.130.10.10">
    <property type="entry name" value="YVTN repeat-like/Quinoprotein amine dehydrogenase"/>
    <property type="match status" value="3"/>
</dbReference>
<dbReference type="PANTHER" id="PTHR44324:SF4">
    <property type="entry name" value="WD40 REPEAT DOMAIN 95"/>
    <property type="match status" value="1"/>
</dbReference>
<name>A0ABQ9YGT6_9EUKA</name>
<feature type="region of interest" description="Disordered" evidence="5">
    <location>
        <begin position="960"/>
        <end position="1000"/>
    </location>
</feature>
<keyword evidence="3" id="KW-0106">Calcium</keyword>
<dbReference type="SUPFAM" id="SSF47473">
    <property type="entry name" value="EF-hand"/>
    <property type="match status" value="1"/>
</dbReference>
<evidence type="ECO:0000256" key="3">
    <source>
        <dbReference type="ARBA" id="ARBA00022837"/>
    </source>
</evidence>
<feature type="repeat" description="WD" evidence="4">
    <location>
        <begin position="1229"/>
        <end position="1270"/>
    </location>
</feature>
<organism evidence="7 8">
    <name type="scientific">Blattamonas nauphoetae</name>
    <dbReference type="NCBI Taxonomy" id="2049346"/>
    <lineage>
        <taxon>Eukaryota</taxon>
        <taxon>Metamonada</taxon>
        <taxon>Preaxostyla</taxon>
        <taxon>Oxymonadida</taxon>
        <taxon>Blattamonas</taxon>
    </lineage>
</organism>
<dbReference type="SFLD" id="SFLDS00003">
    <property type="entry name" value="Haloacid_Dehalogenase"/>
    <property type="match status" value="1"/>
</dbReference>
<keyword evidence="8" id="KW-1185">Reference proteome</keyword>
<dbReference type="Pfam" id="PF13419">
    <property type="entry name" value="HAD_2"/>
    <property type="match status" value="1"/>
</dbReference>
<dbReference type="InterPro" id="IPR036322">
    <property type="entry name" value="WD40_repeat_dom_sf"/>
</dbReference>
<evidence type="ECO:0000313" key="8">
    <source>
        <dbReference type="Proteomes" id="UP001281761"/>
    </source>
</evidence>
<evidence type="ECO:0000259" key="6">
    <source>
        <dbReference type="PROSITE" id="PS50222"/>
    </source>
</evidence>
<dbReference type="InterPro" id="IPR019775">
    <property type="entry name" value="WD40_repeat_CS"/>
</dbReference>
<feature type="repeat" description="WD" evidence="4">
    <location>
        <begin position="1187"/>
        <end position="1228"/>
    </location>
</feature>
<dbReference type="PROSITE" id="PS00678">
    <property type="entry name" value="WD_REPEATS_1"/>
    <property type="match status" value="3"/>
</dbReference>
<feature type="compositionally biased region" description="Polar residues" evidence="5">
    <location>
        <begin position="1864"/>
        <end position="1884"/>
    </location>
</feature>
<reference evidence="7 8" key="1">
    <citation type="journal article" date="2022" name="bioRxiv">
        <title>Genomics of Preaxostyla Flagellates Illuminates Evolutionary Transitions and the Path Towards Mitochondrial Loss.</title>
        <authorList>
            <person name="Novak L.V.F."/>
            <person name="Treitli S.C."/>
            <person name="Pyrih J."/>
            <person name="Halakuc P."/>
            <person name="Pipaliya S.V."/>
            <person name="Vacek V."/>
            <person name="Brzon O."/>
            <person name="Soukal P."/>
            <person name="Eme L."/>
            <person name="Dacks J.B."/>
            <person name="Karnkowska A."/>
            <person name="Elias M."/>
            <person name="Hampl V."/>
        </authorList>
    </citation>
    <scope>NUCLEOTIDE SEQUENCE [LARGE SCALE GENOMIC DNA]</scope>
    <source>
        <strain evidence="7">NAU3</strain>
        <tissue evidence="7">Gut</tissue>
    </source>
</reference>
<feature type="compositionally biased region" description="Polar residues" evidence="5">
    <location>
        <begin position="1696"/>
        <end position="1711"/>
    </location>
</feature>
<evidence type="ECO:0000256" key="2">
    <source>
        <dbReference type="ARBA" id="ARBA00022737"/>
    </source>
</evidence>
<dbReference type="InterPro" id="IPR011992">
    <property type="entry name" value="EF-hand-dom_pair"/>
</dbReference>
<comment type="caution">
    <text evidence="7">The sequence shown here is derived from an EMBL/GenBank/DDBJ whole genome shotgun (WGS) entry which is preliminary data.</text>
</comment>
<feature type="region of interest" description="Disordered" evidence="5">
    <location>
        <begin position="1860"/>
        <end position="1889"/>
    </location>
</feature>
<sequence length="2040" mass="227026">MKYDLVLFDYDGTLADSFDLIVFSFLETLKQHNYDVTEDYLRATISSHPLRETLNLLLKRTISDPEYEALAATHASFQVGLRQKYLRLYPGMMDVLRALKSIGVKMGLLSNRRQMSLEEHVPFLHIDQFFDTIVGFDKVGACKPDSRGVLMAMKDCGVTDSKRVLFVGDADADIGCAMGAGCDVCIVPYFREGSVTLTPTVHLSDLDQIVRLSFYDLGDDNQALTEEQFLSMMKTLTGRHYPGDSPLKTLFAKLDADGTGLLSWADFSQFYVQESESLSGFVDPTDALYFPTVDASQLSIQSLQDLHRAKVNDLILIDELNCVATVGDDGLIKFWNGDLKGDIIRTIHHSQVTLPFTYVERKDILKDAIKLEIEMIETELERNALPPSPPPKKRFYEFDPDNEGNVGLALRRKEQWKQNEVDKAKPKPNISNLLRVLPPPGVPPKPFSTLKGHDLVPSLTDRPTETKVSKKRELRSKSELSDISAITDRKMAEWYGDSKTGREMRRRGTILPQTPTRDVGDHFLVPASQYSQNAFPLMYPSTGAVVQAQPEQPPTTSTFDLPPQNKRIDASKRFLLRLEKKRAGWEETPAHPLVVIGQRKEMSVTSIAFLKPLNIFIVGTSDCRLTFYDSLRYTALGEVVGLRAVPSALATVDSKESNTRRDLVLIGFEEGTIEVLVVTDKFVRKSTDLGEVQEKHALDELLGTQKTIRGDLIGPKEQIPAEDQLKSKLNTILPVLTGSSSLSPTRSVGTVNSRQDSFSLRGSGEGADEGFFITAQPYNDTDASLHGSPRTLSTFTSLRPSSRQEHSKIRSRNGKRPNIQTLIVSQPLWKPEPKRGISDLKKETEDDEDDFGDFSEITPSDLYKDTIEKSINNLTSVYSMRGPRSLGSSGRKASFALSHGQSFVQSALPSYSPSVPQSRGQTPSTSGSLSKRKPITHPFKPSAVLRNGLISTRTIIASSIGTSSQSSPLDSLRKQQGLRYSPPARRRTRPSSRFSDMSPIAFDEGGMNRYATNTLPVFTPNRRQEQPIITEPTLHPRREVPPLALLPDLNEESAASTPNTTNLGTPSSTKLAQSPPKQKTKLEEDVGLPNPASFTVPNFSDLNMTEDQTNALILRTLESIFHPTPPDAVPPDRPVLHAVQGSWSVQAHRSKISQMLYVSELQTVVTCSHDMTIRSFDVEKLEQRVCLVGHTNGVNCMDWSKRFKTLVTGGQDHTVCIWNMFSQQLVDQLRGHLAPVISVAVDDSSGYIISIAADATMFLWDLRSHRLTQRTNAMDPVLHTPYQMVRYVPKAESILLVSRRLVELRFARRELVNMVVHLTDVQILLFSRTFQQLISIDMNNLVAVWDTKSGRCIFRFIAEHDTSIITATLDTRERRLITAAGDGKVKIWNPSRGTLLKEITIYVSTATTRKLFSLETLMNDGSDVLKKEGEEVKIDENATLTLQWVRKEREKKDKQRLASGMVSQTRAPITGDVRPTIVPSHLSFCTTRSRNQMLGVCGNNFMLTALTETDTSSFTERVIHAEGMTKHSETILTCCLIDNLIVAASDDGALLAWDADTGLEKQSLVVPHRQHQQPLSQTDTTELPIVFSSIISLRKQPGLFLTHSSDGMVTLWNLQTGKRLIAFQSYESTGCCAVDHDEEILVMGGIEGTITVFDLMAIVNAGQFKQKAEAKLNTQIDSSPMLTSRSHTTVYSLNATPTSRSHTSLTNSIERQPSKRDELRNITPLQTGADETLFDDPEENTGLFLLHRWSACNDEISSIVPLIIDDLPYNVDPKPFKKSAIAFENILTPIVSPYLFVVVAYQTKIALFSLDGGFLGSFGALIADTQPNMEALLQANPLLPISFGAPVDLGWAQSTVGTRRKGVSQATKRQSQMDSTMRTLPSRQDFSEDHAEKKDFADNISLISQLPLSPHFTSNSRTPFLSHQSPSVTGMIPFQARSPTLDGPPLSPMEELAKAKVFRPPSKNVRTQKKFPAAQRLLLERRKGLRKKEYKLTGLEQASALMLRERVSIEIDDDDFEVTQPMPVTTPQRYQQAMDVVGGG</sequence>
<dbReference type="EMBL" id="JARBJD010000009">
    <property type="protein sequence ID" value="KAK2962870.1"/>
    <property type="molecule type" value="Genomic_DNA"/>
</dbReference>
<protein>
    <submittedName>
        <fullName evidence="7">Pyrophosphatase PpaX</fullName>
    </submittedName>
</protein>
<dbReference type="InterPro" id="IPR051242">
    <property type="entry name" value="WD-EF-hand_domain"/>
</dbReference>
<keyword evidence="1 4" id="KW-0853">WD repeat</keyword>